<evidence type="ECO:0000313" key="3">
    <source>
        <dbReference type="EMBL" id="GJE74854.1"/>
    </source>
</evidence>
<proteinExistence type="predicted"/>
<reference evidence="3" key="2">
    <citation type="submission" date="2021-08" db="EMBL/GenBank/DDBJ databases">
        <authorList>
            <person name="Tani A."/>
            <person name="Ola A."/>
            <person name="Ogura Y."/>
            <person name="Katsura K."/>
            <person name="Hayashi T."/>
        </authorList>
    </citation>
    <scope>NUCLEOTIDE SEQUENCE</scope>
    <source>
        <strain evidence="3">DSM 14458</strain>
    </source>
</reference>
<comment type="caution">
    <text evidence="3">The sequence shown here is derived from an EMBL/GenBank/DDBJ whole genome shotgun (WGS) entry which is preliminary data.</text>
</comment>
<protein>
    <submittedName>
        <fullName evidence="3">Chaperone protein DnaJ</fullName>
    </submittedName>
</protein>
<dbReference type="InterPro" id="IPR001623">
    <property type="entry name" value="DnaJ_domain"/>
</dbReference>
<dbReference type="PROSITE" id="PS50076">
    <property type="entry name" value="DNAJ_2"/>
    <property type="match status" value="1"/>
</dbReference>
<feature type="domain" description="J" evidence="2">
    <location>
        <begin position="185"/>
        <end position="242"/>
    </location>
</feature>
<dbReference type="SMART" id="SM00271">
    <property type="entry name" value="DnaJ"/>
    <property type="match status" value="1"/>
</dbReference>
<name>A0ABQ4URV8_9HYPH</name>
<dbReference type="EMBL" id="BPRE01000003">
    <property type="protein sequence ID" value="GJE74854.1"/>
    <property type="molecule type" value="Genomic_DNA"/>
</dbReference>
<dbReference type="PRINTS" id="PR00625">
    <property type="entry name" value="JDOMAIN"/>
</dbReference>
<dbReference type="Gene3D" id="1.10.287.110">
    <property type="entry name" value="DnaJ domain"/>
    <property type="match status" value="1"/>
</dbReference>
<keyword evidence="4" id="KW-1185">Reference proteome</keyword>
<dbReference type="Pfam" id="PF00226">
    <property type="entry name" value="DnaJ"/>
    <property type="match status" value="1"/>
</dbReference>
<evidence type="ECO:0000313" key="4">
    <source>
        <dbReference type="Proteomes" id="UP001055093"/>
    </source>
</evidence>
<sequence>MSAALSAPHNRVVMDLNSPLFDRIRIKPTCDDPKDGSKASSKGGRAGAKASATTAAEATCEAPGCTGAGLYRAPKGRRHEGQYYRFCIDHVRAYNAAYNYFDGMNDAAVEAYQKDAMVGHRPTWSMGVNAAAGAGADKAAKPEAERDWAYADPLGILRANGLGGGARRAAQPEPQRPRHSAAVTKALDVMGLDDTADTAAIKAQYKTLVKRFHPDANGGDRSFEERLRDIIRAHDVLRAAGMC</sequence>
<evidence type="ECO:0000259" key="2">
    <source>
        <dbReference type="PROSITE" id="PS50076"/>
    </source>
</evidence>
<dbReference type="SUPFAM" id="SSF46565">
    <property type="entry name" value="Chaperone J-domain"/>
    <property type="match status" value="1"/>
</dbReference>
<accession>A0ABQ4URV8</accession>
<evidence type="ECO:0000256" key="1">
    <source>
        <dbReference type="SAM" id="MobiDB-lite"/>
    </source>
</evidence>
<reference evidence="3" key="1">
    <citation type="journal article" date="2021" name="Front. Microbiol.">
        <title>Comprehensive Comparative Genomics and Phenotyping of Methylobacterium Species.</title>
        <authorList>
            <person name="Alessa O."/>
            <person name="Ogura Y."/>
            <person name="Fujitani Y."/>
            <person name="Takami H."/>
            <person name="Hayashi T."/>
            <person name="Sahin N."/>
            <person name="Tani A."/>
        </authorList>
    </citation>
    <scope>NUCLEOTIDE SEQUENCE</scope>
    <source>
        <strain evidence="3">DSM 14458</strain>
    </source>
</reference>
<organism evidence="3 4">
    <name type="scientific">Methylorubrum suomiense</name>
    <dbReference type="NCBI Taxonomy" id="144191"/>
    <lineage>
        <taxon>Bacteria</taxon>
        <taxon>Pseudomonadati</taxon>
        <taxon>Pseudomonadota</taxon>
        <taxon>Alphaproteobacteria</taxon>
        <taxon>Hyphomicrobiales</taxon>
        <taxon>Methylobacteriaceae</taxon>
        <taxon>Methylorubrum</taxon>
    </lineage>
</organism>
<feature type="region of interest" description="Disordered" evidence="1">
    <location>
        <begin position="27"/>
        <end position="50"/>
    </location>
</feature>
<feature type="compositionally biased region" description="Basic and acidic residues" evidence="1">
    <location>
        <begin position="27"/>
        <end position="37"/>
    </location>
</feature>
<dbReference type="Proteomes" id="UP001055093">
    <property type="component" value="Unassembled WGS sequence"/>
</dbReference>
<gene>
    <name evidence="3" type="primary">dnaJ_1</name>
    <name evidence="3" type="ORF">BGCPKDLD_1427</name>
</gene>
<dbReference type="InterPro" id="IPR036869">
    <property type="entry name" value="J_dom_sf"/>
</dbReference>
<feature type="compositionally biased region" description="Low complexity" evidence="1">
    <location>
        <begin position="38"/>
        <end position="50"/>
    </location>
</feature>